<keyword evidence="2" id="KW-1185">Reference proteome</keyword>
<accession>A0A9E7C221</accession>
<name>A0A9E7C221_9ACTN</name>
<organism evidence="1 2">
    <name type="scientific">Capillimicrobium parvum</name>
    <dbReference type="NCBI Taxonomy" id="2884022"/>
    <lineage>
        <taxon>Bacteria</taxon>
        <taxon>Bacillati</taxon>
        <taxon>Actinomycetota</taxon>
        <taxon>Thermoleophilia</taxon>
        <taxon>Solirubrobacterales</taxon>
        <taxon>Capillimicrobiaceae</taxon>
        <taxon>Capillimicrobium</taxon>
    </lineage>
</organism>
<dbReference type="EMBL" id="CP087164">
    <property type="protein sequence ID" value="UGS37182.1"/>
    <property type="molecule type" value="Genomic_DNA"/>
</dbReference>
<protein>
    <submittedName>
        <fullName evidence="1">Uncharacterized protein</fullName>
    </submittedName>
</protein>
<sequence length="97" mass="11748">MKFPRMCNPWTERPLIDDAFDAYLEWRDESAEVRHAYERWNCAPAREARREFWAYRAALEREEHAARVYGRLASRLDATTRERAEQRRLSHLRPLLS</sequence>
<reference evidence="1" key="1">
    <citation type="journal article" date="2022" name="Int. J. Syst. Evol. Microbiol.">
        <title>Pseudomonas aegrilactucae sp. nov. and Pseudomonas morbosilactucae sp. nov., pathogens causing bacterial rot of lettuce in Japan.</title>
        <authorList>
            <person name="Sawada H."/>
            <person name="Fujikawa T."/>
            <person name="Satou M."/>
        </authorList>
    </citation>
    <scope>NUCLEOTIDE SEQUENCE</scope>
    <source>
        <strain evidence="1">0166_1</strain>
    </source>
</reference>
<proteinExistence type="predicted"/>
<dbReference type="KEGG" id="sbae:DSM104329_03597"/>
<dbReference type="AlphaFoldDB" id="A0A9E7C221"/>
<evidence type="ECO:0000313" key="1">
    <source>
        <dbReference type="EMBL" id="UGS37182.1"/>
    </source>
</evidence>
<gene>
    <name evidence="1" type="ORF">DSM104329_03597</name>
</gene>
<dbReference type="Proteomes" id="UP001162834">
    <property type="component" value="Chromosome"/>
</dbReference>
<dbReference type="RefSeq" id="WP_259311242.1">
    <property type="nucleotide sequence ID" value="NZ_CP087164.1"/>
</dbReference>
<evidence type="ECO:0000313" key="2">
    <source>
        <dbReference type="Proteomes" id="UP001162834"/>
    </source>
</evidence>